<sequence>MFVIQSTIAFADPEPDFEPLPSPMLLGNPALEQSLSMRLAPMETAYPFPAQPSAIDSHPVMPMPCPAMPYDAYADQEDSIPLAYLLGSLASRQYEPNCFEARQPDADCQCPYCVRHRPSVGFLYNGEE</sequence>
<organism evidence="2 3">
    <name type="scientific">Bifidobacterium vespertilionis</name>
    <dbReference type="NCBI Taxonomy" id="2562524"/>
    <lineage>
        <taxon>Bacteria</taxon>
        <taxon>Bacillati</taxon>
        <taxon>Actinomycetota</taxon>
        <taxon>Actinomycetes</taxon>
        <taxon>Bifidobacteriales</taxon>
        <taxon>Bifidobacteriaceae</taxon>
        <taxon>Bifidobacterium</taxon>
    </lineage>
</organism>
<keyword evidence="4" id="KW-1185">Reference proteome</keyword>
<dbReference type="OrthoDB" id="9806844at2"/>
<dbReference type="EMBL" id="RZOA01000002">
    <property type="protein sequence ID" value="KAA8824572.1"/>
    <property type="molecule type" value="Genomic_DNA"/>
</dbReference>
<protein>
    <submittedName>
        <fullName evidence="2">Uncharacterized protein</fullName>
    </submittedName>
</protein>
<dbReference type="EMBL" id="RZNZ01000002">
    <property type="protein sequence ID" value="KAA8822065.1"/>
    <property type="molecule type" value="Genomic_DNA"/>
</dbReference>
<name>A0A5J5E6M9_9BIFI</name>
<dbReference type="AlphaFoldDB" id="A0A5J5E6M9"/>
<gene>
    <name evidence="2" type="ORF">EM848_01830</name>
    <name evidence="1" type="ORF">EMO90_02395</name>
</gene>
<evidence type="ECO:0000313" key="3">
    <source>
        <dbReference type="Proteomes" id="UP000345527"/>
    </source>
</evidence>
<dbReference type="Proteomes" id="UP000345527">
    <property type="component" value="Unassembled WGS sequence"/>
</dbReference>
<reference evidence="3 4" key="1">
    <citation type="journal article" date="2019" name="Syst. Appl. Microbiol.">
        <title>Characterization of Bifidobacterium species in feaces of the Egyptian fruit bat: Description of B. vespertilionis sp. nov. and B. rousetti sp. nov.</title>
        <authorList>
            <person name="Modesto M."/>
            <person name="Satti M."/>
            <person name="Watanabe K."/>
            <person name="Puglisi E."/>
            <person name="Morelli L."/>
            <person name="Huang C.-H."/>
            <person name="Liou J.-S."/>
            <person name="Miyashita M."/>
            <person name="Tamura T."/>
            <person name="Saito S."/>
            <person name="Mori K."/>
            <person name="Huang L."/>
            <person name="Sciavilla P."/>
            <person name="Sandri C."/>
            <person name="Spiezio C."/>
            <person name="Vitali F."/>
            <person name="Cavalieri D."/>
            <person name="Perpetuini G."/>
            <person name="Tofalo R."/>
            <person name="Bonetti A."/>
            <person name="Arita M."/>
            <person name="Mattarelli P."/>
        </authorList>
    </citation>
    <scope>NUCLEOTIDE SEQUENCE [LARGE SCALE GENOMIC DNA]</scope>
    <source>
        <strain evidence="1 4">RST16</strain>
        <strain evidence="2 3">RST8</strain>
    </source>
</reference>
<accession>A0A5J5E6M9</accession>
<proteinExistence type="predicted"/>
<evidence type="ECO:0000313" key="4">
    <source>
        <dbReference type="Proteomes" id="UP000374630"/>
    </source>
</evidence>
<comment type="caution">
    <text evidence="2">The sequence shown here is derived from an EMBL/GenBank/DDBJ whole genome shotgun (WGS) entry which is preliminary data.</text>
</comment>
<evidence type="ECO:0000313" key="1">
    <source>
        <dbReference type="EMBL" id="KAA8822065.1"/>
    </source>
</evidence>
<evidence type="ECO:0000313" key="2">
    <source>
        <dbReference type="EMBL" id="KAA8824572.1"/>
    </source>
</evidence>
<dbReference type="Proteomes" id="UP000374630">
    <property type="component" value="Unassembled WGS sequence"/>
</dbReference>
<dbReference type="RefSeq" id="WP_150353306.1">
    <property type="nucleotide sequence ID" value="NZ_RZNZ01000002.1"/>
</dbReference>